<keyword evidence="2" id="KW-1185">Reference proteome</keyword>
<protein>
    <submittedName>
        <fullName evidence="1">Uncharacterized protein</fullName>
    </submittedName>
</protein>
<dbReference type="AlphaFoldDB" id="A0A8J7U819"/>
<organism evidence="1 2">
    <name type="scientific">Acanthopleuribacter pedis</name>
    <dbReference type="NCBI Taxonomy" id="442870"/>
    <lineage>
        <taxon>Bacteria</taxon>
        <taxon>Pseudomonadati</taxon>
        <taxon>Acidobacteriota</taxon>
        <taxon>Holophagae</taxon>
        <taxon>Acanthopleuribacterales</taxon>
        <taxon>Acanthopleuribacteraceae</taxon>
        <taxon>Acanthopleuribacter</taxon>
    </lineage>
</organism>
<accession>A0A8J7U819</accession>
<dbReference type="EMBL" id="JAFREP010000030">
    <property type="protein sequence ID" value="MBO1322011.1"/>
    <property type="molecule type" value="Genomic_DNA"/>
</dbReference>
<dbReference type="RefSeq" id="WP_207861984.1">
    <property type="nucleotide sequence ID" value="NZ_JAFREP010000030.1"/>
</dbReference>
<proteinExistence type="predicted"/>
<reference evidence="1" key="1">
    <citation type="submission" date="2021-03" db="EMBL/GenBank/DDBJ databases">
        <authorList>
            <person name="Wang G."/>
        </authorList>
    </citation>
    <scope>NUCLEOTIDE SEQUENCE</scope>
    <source>
        <strain evidence="1">KCTC 12899</strain>
    </source>
</reference>
<dbReference type="Proteomes" id="UP000664417">
    <property type="component" value="Unassembled WGS sequence"/>
</dbReference>
<evidence type="ECO:0000313" key="2">
    <source>
        <dbReference type="Proteomes" id="UP000664417"/>
    </source>
</evidence>
<evidence type="ECO:0000313" key="1">
    <source>
        <dbReference type="EMBL" id="MBO1322011.1"/>
    </source>
</evidence>
<name>A0A8J7U819_9BACT</name>
<comment type="caution">
    <text evidence="1">The sequence shown here is derived from an EMBL/GenBank/DDBJ whole genome shotgun (WGS) entry which is preliminary data.</text>
</comment>
<gene>
    <name evidence="1" type="ORF">J3U88_26255</name>
</gene>
<sequence length="130" mass="14462">MTQTLHIDVYNDVVLLVDADGDVLDAFNARGRTDHPLTEGVTHYTLRSLITLPGHCAVCGREISERNTACTSSGGFHAFVGLDDHPDLPEQHKARARSLALARLHYEDLDFYVEQDQLFPIAELLPTLHV</sequence>